<keyword evidence="2" id="KW-1185">Reference proteome</keyword>
<dbReference type="InParanoid" id="D7G8Z4"/>
<dbReference type="EMBL" id="FN649181">
    <property type="protein sequence ID" value="CBJ28155.1"/>
    <property type="molecule type" value="Genomic_DNA"/>
</dbReference>
<evidence type="ECO:0000313" key="2">
    <source>
        <dbReference type="Proteomes" id="UP000002630"/>
    </source>
</evidence>
<evidence type="ECO:0000313" key="1">
    <source>
        <dbReference type="EMBL" id="CBJ28155.1"/>
    </source>
</evidence>
<gene>
    <name evidence="1" type="ORF">Esi_0094_0017</name>
</gene>
<accession>D7G8Z4</accession>
<sequence>MGVHPLRQRQAVVALHSAVLGEDFVLYSSGGKPAMGPRNRSAFGHVR</sequence>
<organism evidence="1 2">
    <name type="scientific">Ectocarpus siliculosus</name>
    <name type="common">Brown alga</name>
    <name type="synonym">Conferva siliculosa</name>
    <dbReference type="NCBI Taxonomy" id="2880"/>
    <lineage>
        <taxon>Eukaryota</taxon>
        <taxon>Sar</taxon>
        <taxon>Stramenopiles</taxon>
        <taxon>Ochrophyta</taxon>
        <taxon>PX clade</taxon>
        <taxon>Phaeophyceae</taxon>
        <taxon>Ectocarpales</taxon>
        <taxon>Ectocarpaceae</taxon>
        <taxon>Ectocarpus</taxon>
    </lineage>
</organism>
<dbReference type="EMBL" id="FN649735">
    <property type="protein sequence ID" value="CBJ28155.1"/>
    <property type="molecule type" value="Genomic_DNA"/>
</dbReference>
<protein>
    <submittedName>
        <fullName evidence="1">Uncharacterized protein</fullName>
    </submittedName>
</protein>
<name>D7G8Z4_ECTSI</name>
<reference evidence="1 2" key="1">
    <citation type="journal article" date="2010" name="Nature">
        <title>The Ectocarpus genome and the independent evolution of multicellularity in brown algae.</title>
        <authorList>
            <person name="Cock J.M."/>
            <person name="Sterck L."/>
            <person name="Rouze P."/>
            <person name="Scornet D."/>
            <person name="Allen A.E."/>
            <person name="Amoutzias G."/>
            <person name="Anthouard V."/>
            <person name="Artiguenave F."/>
            <person name="Aury J.M."/>
            <person name="Badger J.H."/>
            <person name="Beszteri B."/>
            <person name="Billiau K."/>
            <person name="Bonnet E."/>
            <person name="Bothwell J.H."/>
            <person name="Bowler C."/>
            <person name="Boyen C."/>
            <person name="Brownlee C."/>
            <person name="Carrano C.J."/>
            <person name="Charrier B."/>
            <person name="Cho G.Y."/>
            <person name="Coelho S.M."/>
            <person name="Collen J."/>
            <person name="Corre E."/>
            <person name="Da Silva C."/>
            <person name="Delage L."/>
            <person name="Delaroque N."/>
            <person name="Dittami S.M."/>
            <person name="Doulbeau S."/>
            <person name="Elias M."/>
            <person name="Farnham G."/>
            <person name="Gachon C.M."/>
            <person name="Gschloessl B."/>
            <person name="Heesch S."/>
            <person name="Jabbari K."/>
            <person name="Jubin C."/>
            <person name="Kawai H."/>
            <person name="Kimura K."/>
            <person name="Kloareg B."/>
            <person name="Kupper F.C."/>
            <person name="Lang D."/>
            <person name="Le Bail A."/>
            <person name="Leblanc C."/>
            <person name="Lerouge P."/>
            <person name="Lohr M."/>
            <person name="Lopez P.J."/>
            <person name="Martens C."/>
            <person name="Maumus F."/>
            <person name="Michel G."/>
            <person name="Miranda-Saavedra D."/>
            <person name="Morales J."/>
            <person name="Moreau H."/>
            <person name="Motomura T."/>
            <person name="Nagasato C."/>
            <person name="Napoli C.A."/>
            <person name="Nelson D.R."/>
            <person name="Nyvall-Collen P."/>
            <person name="Peters A.F."/>
            <person name="Pommier C."/>
            <person name="Potin P."/>
            <person name="Poulain J."/>
            <person name="Quesneville H."/>
            <person name="Read B."/>
            <person name="Rensing S.A."/>
            <person name="Ritter A."/>
            <person name="Rousvoal S."/>
            <person name="Samanta M."/>
            <person name="Samson G."/>
            <person name="Schroeder D.C."/>
            <person name="Segurens B."/>
            <person name="Strittmatter M."/>
            <person name="Tonon T."/>
            <person name="Tregear J.W."/>
            <person name="Valentin K."/>
            <person name="von Dassow P."/>
            <person name="Yamagishi T."/>
            <person name="Van de Peer Y."/>
            <person name="Wincker P."/>
        </authorList>
    </citation>
    <scope>NUCLEOTIDE SEQUENCE [LARGE SCALE GENOMIC DNA]</scope>
    <source>
        <strain evidence="2">Ec32 / CCAP1310/4</strain>
    </source>
</reference>
<dbReference type="Proteomes" id="UP000002630">
    <property type="component" value="Linkage Group LG10"/>
</dbReference>
<dbReference type="AlphaFoldDB" id="D7G8Z4"/>
<proteinExistence type="predicted"/>